<dbReference type="Proteomes" id="UP000887104">
    <property type="component" value="Unassembled WGS sequence"/>
</dbReference>
<dbReference type="SUPFAM" id="SSF51445">
    <property type="entry name" value="(Trans)glycosidases"/>
    <property type="match status" value="1"/>
</dbReference>
<proteinExistence type="predicted"/>
<evidence type="ECO:0000259" key="4">
    <source>
        <dbReference type="Pfam" id="PF18559"/>
    </source>
</evidence>
<name>A0ABQ4PQJ5_9GAMM</name>
<dbReference type="EMBL" id="BPEY01000117">
    <property type="protein sequence ID" value="GIU51457.1"/>
    <property type="molecule type" value="Genomic_DNA"/>
</dbReference>
<dbReference type="Pfam" id="PF18559">
    <property type="entry name" value="Exop_C"/>
    <property type="match status" value="1"/>
</dbReference>
<dbReference type="InterPro" id="IPR001764">
    <property type="entry name" value="Glyco_hydro_3_N"/>
</dbReference>
<dbReference type="Pfam" id="PF00933">
    <property type="entry name" value="Glyco_hydro_3"/>
    <property type="match status" value="1"/>
</dbReference>
<dbReference type="InterPro" id="IPR002772">
    <property type="entry name" value="Glyco_hydro_3_C"/>
</dbReference>
<feature type="domain" description="ExoP galactose-binding-like" evidence="4">
    <location>
        <begin position="698"/>
        <end position="796"/>
    </location>
</feature>
<feature type="domain" description="Glycoside hydrolase family 3 C-terminal" evidence="3">
    <location>
        <begin position="437"/>
        <end position="651"/>
    </location>
</feature>
<dbReference type="InterPro" id="IPR051915">
    <property type="entry name" value="Cellulose_Degrad_GH3"/>
</dbReference>
<comment type="caution">
    <text evidence="5">The sequence shown here is derived from an EMBL/GenBank/DDBJ whole genome shotgun (WGS) entry which is preliminary data.</text>
</comment>
<evidence type="ECO:0000259" key="3">
    <source>
        <dbReference type="Pfam" id="PF01915"/>
    </source>
</evidence>
<sequence length="796" mass="86253">MLTAFLSKLSISSYTAKRLLLISLMVIFGCSTTSKPADSSEEINAVWPQLSMDMKPSDDIEQQVAELIAEMTLAQKVAQMIQPEIGSFTLDDMREYGFGSYLNGGGSFPNKDKYAAVSDWVSFADAMYQASIDDSLDGAIIPTMWGTDAVHGHNNVIGATLFPHNIGLGAAHNPSLIEQIAQVTAKEVSATGIDWVFAPTVAVARDDRWGRTYESYSENPDVVKSYAASIVSGLQGQVGSHFLTEDHVIATTKHFIGDGGTTMGIDQGDTDVAEQLLFDIHGQGYVAGLSAGAQTVMASFNSWQGKKVHGSYYLLTQVLKQRLGFDGFVVGDWNGHGQIPGCSIESCPEAVNAGLDVYMVPTAAWKPLFNNLIEQVENGDIPIARINDAVSRILRVKLRAGLFTKPSPAMRTNAGKSDVIGSASHRELAKQAVRESLVLLKNNNNLLPLSANQIVMVAGDGANNISKQTGGWTLSWQGTGNQNSDFPGATSIFSGIKTQVNQAGGKAFFSENGRYAIKPDVAVVVFGEEPYAEGYGDLDNLEYQRGNKRDLSLLKRLKAAGIPAVSVFISGRPLWVNAELNASDAFVASWLPGSEGAGIAEVLFRDSNNQLQYDFSGKLSFSWPSGPEQVNLNYQDANYQPLFPYGFGLSYADMVNLPQLGEVAAKMPSEAHILAIYDSGVQKTWKISTSGKAALVSNLQLDRFEANLVRSETLQLSFKDKTKGEVSLNSAFPRDLTDFAEQASMLSMLVNIVTPPNRQVQLTMKSNKAGKKHLDISKQLKQMYGQGWQILNVELS</sequence>
<dbReference type="InterPro" id="IPR017853">
    <property type="entry name" value="GH"/>
</dbReference>
<dbReference type="PANTHER" id="PTHR30620:SF77">
    <property type="entry name" value="LYSOSOMAL BETA GLUCOSIDASE-LIKE"/>
    <property type="match status" value="1"/>
</dbReference>
<dbReference type="InterPro" id="IPR036962">
    <property type="entry name" value="Glyco_hydro_3_N_sf"/>
</dbReference>
<dbReference type="Gene3D" id="3.40.50.1700">
    <property type="entry name" value="Glycoside hydrolase family 3 C-terminal domain"/>
    <property type="match status" value="1"/>
</dbReference>
<dbReference type="Pfam" id="PF01915">
    <property type="entry name" value="Glyco_hydro_3_C"/>
    <property type="match status" value="1"/>
</dbReference>
<feature type="domain" description="Glycoside hydrolase family 3 N-terminal" evidence="2">
    <location>
        <begin position="72"/>
        <end position="396"/>
    </location>
</feature>
<evidence type="ECO:0000313" key="5">
    <source>
        <dbReference type="EMBL" id="GIU51457.1"/>
    </source>
</evidence>
<evidence type="ECO:0000259" key="2">
    <source>
        <dbReference type="Pfam" id="PF00933"/>
    </source>
</evidence>
<dbReference type="InterPro" id="IPR041443">
    <property type="entry name" value="Exop_C"/>
</dbReference>
<reference evidence="5" key="1">
    <citation type="submission" date="2021-05" db="EMBL/GenBank/DDBJ databases">
        <title>Molecular characterization for Shewanella algae harboring chromosomal blaOXA-55-like strains isolated from clinical and environment sample.</title>
        <authorList>
            <person name="Ohama Y."/>
            <person name="Aoki K."/>
            <person name="Harada S."/>
            <person name="Moriya K."/>
            <person name="Ishii Y."/>
            <person name="Tateda K."/>
        </authorList>
    </citation>
    <scope>NUCLEOTIDE SEQUENCE</scope>
    <source>
        <strain evidence="5">JCM 11563</strain>
    </source>
</reference>
<organism evidence="5 6">
    <name type="scientific">Shewanella sairae</name>
    <dbReference type="NCBI Taxonomy" id="190310"/>
    <lineage>
        <taxon>Bacteria</taxon>
        <taxon>Pseudomonadati</taxon>
        <taxon>Pseudomonadota</taxon>
        <taxon>Gammaproteobacteria</taxon>
        <taxon>Alteromonadales</taxon>
        <taxon>Shewanellaceae</taxon>
        <taxon>Shewanella</taxon>
    </lineage>
</organism>
<keyword evidence="6" id="KW-1185">Reference proteome</keyword>
<dbReference type="Gene3D" id="2.60.120.430">
    <property type="entry name" value="Galactose-binding lectin"/>
    <property type="match status" value="1"/>
</dbReference>
<protein>
    <submittedName>
        <fullName evidence="5">Glucan 1,4-beta-glucosidase</fullName>
    </submittedName>
</protein>
<gene>
    <name evidence="5" type="primary">celD</name>
    <name evidence="5" type="ORF">TUM4438_41160</name>
</gene>
<dbReference type="InterPro" id="IPR036881">
    <property type="entry name" value="Glyco_hydro_3_C_sf"/>
</dbReference>
<dbReference type="PRINTS" id="PR00133">
    <property type="entry name" value="GLHYDRLASE3"/>
</dbReference>
<evidence type="ECO:0000256" key="1">
    <source>
        <dbReference type="ARBA" id="ARBA00022801"/>
    </source>
</evidence>
<dbReference type="Gene3D" id="3.20.20.300">
    <property type="entry name" value="Glycoside hydrolase, family 3, N-terminal domain"/>
    <property type="match status" value="1"/>
</dbReference>
<accession>A0ABQ4PQJ5</accession>
<keyword evidence="1" id="KW-0378">Hydrolase</keyword>
<dbReference type="SUPFAM" id="SSF52279">
    <property type="entry name" value="Beta-D-glucan exohydrolase, C-terminal domain"/>
    <property type="match status" value="1"/>
</dbReference>
<evidence type="ECO:0000313" key="6">
    <source>
        <dbReference type="Proteomes" id="UP000887104"/>
    </source>
</evidence>
<dbReference type="PANTHER" id="PTHR30620">
    <property type="entry name" value="PERIPLASMIC BETA-GLUCOSIDASE-RELATED"/>
    <property type="match status" value="1"/>
</dbReference>